<comment type="caution">
    <text evidence="2">The sequence shown here is derived from an EMBL/GenBank/DDBJ whole genome shotgun (WGS) entry which is preliminary data.</text>
</comment>
<name>A0AAD4H209_9FUNG</name>
<feature type="compositionally biased region" description="Low complexity" evidence="1">
    <location>
        <begin position="21"/>
        <end position="33"/>
    </location>
</feature>
<evidence type="ECO:0000313" key="3">
    <source>
        <dbReference type="Proteomes" id="UP001194580"/>
    </source>
</evidence>
<reference evidence="2" key="1">
    <citation type="journal article" date="2020" name="Fungal Divers.">
        <title>Resolving the Mortierellaceae phylogeny through synthesis of multi-gene phylogenetics and phylogenomics.</title>
        <authorList>
            <person name="Vandepol N."/>
            <person name="Liber J."/>
            <person name="Desiro A."/>
            <person name="Na H."/>
            <person name="Kennedy M."/>
            <person name="Barry K."/>
            <person name="Grigoriev I.V."/>
            <person name="Miller A.N."/>
            <person name="O'Donnell K."/>
            <person name="Stajich J.E."/>
            <person name="Bonito G."/>
        </authorList>
    </citation>
    <scope>NUCLEOTIDE SEQUENCE</scope>
    <source>
        <strain evidence="2">NRRL 28262</strain>
    </source>
</reference>
<sequence length="88" mass="9703">KPPSKNYLVSQTYHPFPGTPPTTTSLSSPLQPLHNPSWRRPTRMVSVVSGCSLVLNPLLRSSMPARMGSRSLLVDLAFLRTESLPRSC</sequence>
<accession>A0AAD4H209</accession>
<gene>
    <name evidence="2" type="ORF">BGZ95_006610</name>
</gene>
<dbReference type="EMBL" id="JAAAIL010003094">
    <property type="protein sequence ID" value="KAG0252498.1"/>
    <property type="molecule type" value="Genomic_DNA"/>
</dbReference>
<keyword evidence="3" id="KW-1185">Reference proteome</keyword>
<organism evidence="2 3">
    <name type="scientific">Linnemannia exigua</name>
    <dbReference type="NCBI Taxonomy" id="604196"/>
    <lineage>
        <taxon>Eukaryota</taxon>
        <taxon>Fungi</taxon>
        <taxon>Fungi incertae sedis</taxon>
        <taxon>Mucoromycota</taxon>
        <taxon>Mortierellomycotina</taxon>
        <taxon>Mortierellomycetes</taxon>
        <taxon>Mortierellales</taxon>
        <taxon>Mortierellaceae</taxon>
        <taxon>Linnemannia</taxon>
    </lineage>
</organism>
<evidence type="ECO:0000256" key="1">
    <source>
        <dbReference type="SAM" id="MobiDB-lite"/>
    </source>
</evidence>
<dbReference type="AlphaFoldDB" id="A0AAD4H209"/>
<feature type="non-terminal residue" evidence="2">
    <location>
        <position position="1"/>
    </location>
</feature>
<feature type="region of interest" description="Disordered" evidence="1">
    <location>
        <begin position="14"/>
        <end position="37"/>
    </location>
</feature>
<feature type="non-terminal residue" evidence="2">
    <location>
        <position position="88"/>
    </location>
</feature>
<proteinExistence type="predicted"/>
<evidence type="ECO:0000313" key="2">
    <source>
        <dbReference type="EMBL" id="KAG0252498.1"/>
    </source>
</evidence>
<protein>
    <submittedName>
        <fullName evidence="2">Uncharacterized protein</fullName>
    </submittedName>
</protein>
<dbReference type="Proteomes" id="UP001194580">
    <property type="component" value="Unassembled WGS sequence"/>
</dbReference>